<dbReference type="InterPro" id="IPR036866">
    <property type="entry name" value="RibonucZ/Hydroxyglut_hydro"/>
</dbReference>
<feature type="domain" description="Metallo-beta-lactamase" evidence="2">
    <location>
        <begin position="80"/>
        <end position="295"/>
    </location>
</feature>
<evidence type="ECO:0000256" key="1">
    <source>
        <dbReference type="SAM" id="MobiDB-lite"/>
    </source>
</evidence>
<dbReference type="PANTHER" id="PTHR42951">
    <property type="entry name" value="METALLO-BETA-LACTAMASE DOMAIN-CONTAINING"/>
    <property type="match status" value="1"/>
</dbReference>
<comment type="caution">
    <text evidence="3">The sequence shown here is derived from an EMBL/GenBank/DDBJ whole genome shotgun (WGS) entry which is preliminary data.</text>
</comment>
<evidence type="ECO:0000313" key="3">
    <source>
        <dbReference type="EMBL" id="TXD43334.1"/>
    </source>
</evidence>
<organism evidence="3 4">
    <name type="scientific">Lujinxingia vulgaris</name>
    <dbReference type="NCBI Taxonomy" id="2600176"/>
    <lineage>
        <taxon>Bacteria</taxon>
        <taxon>Deltaproteobacteria</taxon>
        <taxon>Bradymonadales</taxon>
        <taxon>Lujinxingiaceae</taxon>
        <taxon>Lujinxingia</taxon>
    </lineage>
</organism>
<dbReference type="Gene3D" id="3.60.15.10">
    <property type="entry name" value="Ribonuclease Z/Hydroxyacylglutathione hydrolase-like"/>
    <property type="match status" value="1"/>
</dbReference>
<dbReference type="Pfam" id="PF00753">
    <property type="entry name" value="Lactamase_B"/>
    <property type="match status" value="1"/>
</dbReference>
<dbReference type="AlphaFoldDB" id="A0A5C6XH61"/>
<dbReference type="SMART" id="SM00849">
    <property type="entry name" value="Lactamase_B"/>
    <property type="match status" value="1"/>
</dbReference>
<dbReference type="SUPFAM" id="SSF56281">
    <property type="entry name" value="Metallo-hydrolase/oxidoreductase"/>
    <property type="match status" value="1"/>
</dbReference>
<dbReference type="CDD" id="cd06262">
    <property type="entry name" value="metallo-hydrolase-like_MBL-fold"/>
    <property type="match status" value="1"/>
</dbReference>
<reference evidence="3 4" key="1">
    <citation type="submission" date="2019-08" db="EMBL/GenBank/DDBJ databases">
        <title>Bradymonadales sp. TMQ2.</title>
        <authorList>
            <person name="Liang Q."/>
        </authorList>
    </citation>
    <scope>NUCLEOTIDE SEQUENCE [LARGE SCALE GENOMIC DNA]</scope>
    <source>
        <strain evidence="3 4">TMQ2</strain>
    </source>
</reference>
<accession>A0A5C6XH61</accession>
<dbReference type="PANTHER" id="PTHR42951:SF17">
    <property type="entry name" value="METALLO-BETA-LACTAMASE DOMAIN-CONTAINING PROTEIN"/>
    <property type="match status" value="1"/>
</dbReference>
<dbReference type="InterPro" id="IPR050855">
    <property type="entry name" value="NDM-1-like"/>
</dbReference>
<dbReference type="GO" id="GO:0016787">
    <property type="term" value="F:hydrolase activity"/>
    <property type="evidence" value="ECO:0007669"/>
    <property type="project" value="UniProtKB-KW"/>
</dbReference>
<dbReference type="InterPro" id="IPR001279">
    <property type="entry name" value="Metallo-B-lactamas"/>
</dbReference>
<sequence length="387" mass="43705">MRSPGDSPLGKSKAPGVGLPSPATPHHETSSPHPTLKPHRGTTLSSTSTETYLRKPWGSSVRIEDDLWRLRLKNPVGSLLVNTFVYRHRDTLAVIDPGWPWEVQLLDDALSDLGFGGIKAVTHWLYTHSHIDHMGAAVLLQRRSEAPHMVWPWVKPELERWHHYQDRVNNWTPWVEEAFAEPQRSHILKERVGRSAGGARMLELFGPGALTHTRSYEVGDTLEVGELRLELLDARGHDPSHLALWEPTRRWLFSGDLLLAMPSPLSRAMGDDLTLYEESLKRIARLPAELLLTGHGTHQRGDDIARAVARSRDQITSLDLNLRQALGPEPTDLYSLVLKMVGGKALEPTSRWWVHIANSDTHLQRMVERGEAERINDERGPLYRSRG</sequence>
<proteinExistence type="predicted"/>
<dbReference type="EMBL" id="VOSL01000010">
    <property type="protein sequence ID" value="TXD43334.1"/>
    <property type="molecule type" value="Genomic_DNA"/>
</dbReference>
<protein>
    <submittedName>
        <fullName evidence="3">MBL fold metallo-hydrolase</fullName>
    </submittedName>
</protein>
<dbReference type="Proteomes" id="UP000321046">
    <property type="component" value="Unassembled WGS sequence"/>
</dbReference>
<evidence type="ECO:0000259" key="2">
    <source>
        <dbReference type="SMART" id="SM00849"/>
    </source>
</evidence>
<dbReference type="OrthoDB" id="9802248at2"/>
<name>A0A5C6XH61_9DELT</name>
<feature type="region of interest" description="Disordered" evidence="1">
    <location>
        <begin position="1"/>
        <end position="50"/>
    </location>
</feature>
<evidence type="ECO:0000313" key="4">
    <source>
        <dbReference type="Proteomes" id="UP000321046"/>
    </source>
</evidence>
<keyword evidence="3" id="KW-0378">Hydrolase</keyword>
<gene>
    <name evidence="3" type="ORF">FRC96_01885</name>
</gene>